<protein>
    <submittedName>
        <fullName evidence="2">H+/gluconate symporter-like permease</fullName>
    </submittedName>
</protein>
<gene>
    <name evidence="2" type="ORF">DFR43_12042</name>
</gene>
<name>A0A4R6TZP4_9BURK</name>
<feature type="transmembrane region" description="Helical" evidence="1">
    <location>
        <begin position="28"/>
        <end position="48"/>
    </location>
</feature>
<comment type="caution">
    <text evidence="2">The sequence shown here is derived from an EMBL/GenBank/DDBJ whole genome shotgun (WGS) entry which is preliminary data.</text>
</comment>
<keyword evidence="1" id="KW-0472">Membrane</keyword>
<keyword evidence="1" id="KW-0812">Transmembrane</keyword>
<evidence type="ECO:0000313" key="3">
    <source>
        <dbReference type="Proteomes" id="UP000295510"/>
    </source>
</evidence>
<feature type="transmembrane region" description="Helical" evidence="1">
    <location>
        <begin position="238"/>
        <end position="260"/>
    </location>
</feature>
<reference evidence="2 3" key="1">
    <citation type="submission" date="2019-03" db="EMBL/GenBank/DDBJ databases">
        <title>Genomic Encyclopedia of Type Strains, Phase IV (KMG-IV): sequencing the most valuable type-strain genomes for metagenomic binning, comparative biology and taxonomic classification.</title>
        <authorList>
            <person name="Goeker M."/>
        </authorList>
    </citation>
    <scope>NUCLEOTIDE SEQUENCE [LARGE SCALE GENOMIC DNA]</scope>
    <source>
        <strain evidence="2 3">DSM 19605</strain>
    </source>
</reference>
<organism evidence="2 3">
    <name type="scientific">Tepidicella xavieri</name>
    <dbReference type="NCBI Taxonomy" id="360241"/>
    <lineage>
        <taxon>Bacteria</taxon>
        <taxon>Pseudomonadati</taxon>
        <taxon>Pseudomonadota</taxon>
        <taxon>Betaproteobacteria</taxon>
        <taxon>Burkholderiales</taxon>
        <taxon>Tepidicella</taxon>
    </lineage>
</organism>
<dbReference type="EMBL" id="SNYL01000020">
    <property type="protein sequence ID" value="TDQ38836.1"/>
    <property type="molecule type" value="Genomic_DNA"/>
</dbReference>
<accession>A0A4R6TZP4</accession>
<keyword evidence="1" id="KW-1133">Transmembrane helix</keyword>
<dbReference type="Proteomes" id="UP000295510">
    <property type="component" value="Unassembled WGS sequence"/>
</dbReference>
<dbReference type="PANTHER" id="PTHR30354:SF7">
    <property type="entry name" value="BLL7963 PROTEIN"/>
    <property type="match status" value="1"/>
</dbReference>
<dbReference type="RefSeq" id="WP_133599274.1">
    <property type="nucleotide sequence ID" value="NZ_SNYL01000020.1"/>
</dbReference>
<feature type="transmembrane region" description="Helical" evidence="1">
    <location>
        <begin position="361"/>
        <end position="381"/>
    </location>
</feature>
<sequence length="465" mass="47508">MIGIIGIVLALALLMALAYRGVSVLILAPLMALLAVLFSPGTPLLASYTQVFMPALGGFVIAFFPLFLLGAVFGKLMEASGAALVIARGIVQRLGEQRAILAIVLACAVLTYGGVSLFVVAFAVYPIAAALFRQAQVPKRLIPGAIALGAFTFTMTALPGTPAIQNAIPMPYFGTTPFAAPGLGVIGGAIMLGLGMWWLSRRAAAAARAGEGYGAHDEDLPAPAPDAPAADRAAFWRALAPVGLVIALNYVLATWLLPALDTGYLAEPRYGNTSITAVRGIWAVIVALAAAIVLLIALQRQRLTQLTRTLEQGAAGSVLPLMNTASQVGFGAVIASLAGFALLRDAVLGIAPGNPLVSMSIAVNILAGITGSASGGMSIALQTLGETWLAMGQAAGIAPDLLHRVTAIATGGLDALPHNGAVITLLSICGLTHRQSYLDIFVVAVAIPLLALVAVVVLGTALGSF</sequence>
<feature type="transmembrane region" description="Helical" evidence="1">
    <location>
        <begin position="55"/>
        <end position="74"/>
    </location>
</feature>
<evidence type="ECO:0000313" key="2">
    <source>
        <dbReference type="EMBL" id="TDQ38836.1"/>
    </source>
</evidence>
<keyword evidence="3" id="KW-1185">Reference proteome</keyword>
<dbReference type="AlphaFoldDB" id="A0A4R6TZP4"/>
<feature type="transmembrane region" description="Helical" evidence="1">
    <location>
        <begin position="440"/>
        <end position="462"/>
    </location>
</feature>
<evidence type="ECO:0000256" key="1">
    <source>
        <dbReference type="SAM" id="Phobius"/>
    </source>
</evidence>
<dbReference type="GO" id="GO:0015128">
    <property type="term" value="F:gluconate transmembrane transporter activity"/>
    <property type="evidence" value="ECO:0007669"/>
    <property type="project" value="InterPro"/>
</dbReference>
<feature type="transmembrane region" description="Helical" evidence="1">
    <location>
        <begin position="178"/>
        <end position="199"/>
    </location>
</feature>
<dbReference type="GO" id="GO:0005886">
    <property type="term" value="C:plasma membrane"/>
    <property type="evidence" value="ECO:0007669"/>
    <property type="project" value="TreeGrafter"/>
</dbReference>
<feature type="transmembrane region" description="Helical" evidence="1">
    <location>
        <begin position="140"/>
        <end position="158"/>
    </location>
</feature>
<dbReference type="PANTHER" id="PTHR30354">
    <property type="entry name" value="GNT FAMILY GLUCONATE TRANSPORTER"/>
    <property type="match status" value="1"/>
</dbReference>
<proteinExistence type="predicted"/>
<dbReference type="OrthoDB" id="86125at2"/>
<feature type="transmembrane region" description="Helical" evidence="1">
    <location>
        <begin position="99"/>
        <end position="128"/>
    </location>
</feature>
<dbReference type="InterPro" id="IPR003474">
    <property type="entry name" value="Glcn_transporter"/>
</dbReference>
<feature type="transmembrane region" description="Helical" evidence="1">
    <location>
        <begin position="280"/>
        <end position="298"/>
    </location>
</feature>
<feature type="transmembrane region" description="Helical" evidence="1">
    <location>
        <begin position="318"/>
        <end position="341"/>
    </location>
</feature>